<dbReference type="EMBL" id="CAVMJV010000002">
    <property type="protein sequence ID" value="CAK5012509.1"/>
    <property type="molecule type" value="Genomic_DNA"/>
</dbReference>
<organism evidence="1 2">
    <name type="scientific">Meloidogyne enterolobii</name>
    <name type="common">Root-knot nematode worm</name>
    <name type="synonym">Meloidogyne mayaguensis</name>
    <dbReference type="NCBI Taxonomy" id="390850"/>
    <lineage>
        <taxon>Eukaryota</taxon>
        <taxon>Metazoa</taxon>
        <taxon>Ecdysozoa</taxon>
        <taxon>Nematoda</taxon>
        <taxon>Chromadorea</taxon>
        <taxon>Rhabditida</taxon>
        <taxon>Tylenchina</taxon>
        <taxon>Tylenchomorpha</taxon>
        <taxon>Tylenchoidea</taxon>
        <taxon>Meloidogynidae</taxon>
        <taxon>Meloidogyninae</taxon>
        <taxon>Meloidogyne</taxon>
    </lineage>
</organism>
<accession>A0ACB0XQC6</accession>
<name>A0ACB0XQC6_MELEN</name>
<sequence length="68" mass="8015">MWIIFKPLTFISNRLIKIMKSIEIIAKYLHICQKFGLLGFVNSKKVAYLLFQVRVALTNLKLKLYIVE</sequence>
<comment type="caution">
    <text evidence="1">The sequence shown here is derived from an EMBL/GenBank/DDBJ whole genome shotgun (WGS) entry which is preliminary data.</text>
</comment>
<evidence type="ECO:0000313" key="2">
    <source>
        <dbReference type="Proteomes" id="UP001497535"/>
    </source>
</evidence>
<gene>
    <name evidence="1" type="ORF">MENTE1834_LOCUS2142</name>
</gene>
<proteinExistence type="predicted"/>
<protein>
    <submittedName>
        <fullName evidence="1">Uncharacterized protein</fullName>
    </submittedName>
</protein>
<reference evidence="1" key="1">
    <citation type="submission" date="2023-11" db="EMBL/GenBank/DDBJ databases">
        <authorList>
            <person name="Poullet M."/>
        </authorList>
    </citation>
    <scope>NUCLEOTIDE SEQUENCE</scope>
    <source>
        <strain evidence="1">E1834</strain>
    </source>
</reference>
<evidence type="ECO:0000313" key="1">
    <source>
        <dbReference type="EMBL" id="CAK5012509.1"/>
    </source>
</evidence>
<keyword evidence="2" id="KW-1185">Reference proteome</keyword>
<dbReference type="Proteomes" id="UP001497535">
    <property type="component" value="Unassembled WGS sequence"/>
</dbReference>